<keyword evidence="1" id="KW-1133">Transmembrane helix</keyword>
<evidence type="ECO:0000256" key="1">
    <source>
        <dbReference type="SAM" id="Phobius"/>
    </source>
</evidence>
<dbReference type="EMBL" id="VFSU01000024">
    <property type="protein sequence ID" value="TPE61056.1"/>
    <property type="molecule type" value="Genomic_DNA"/>
</dbReference>
<keyword evidence="3" id="KW-1185">Reference proteome</keyword>
<keyword evidence="1" id="KW-0472">Membrane</keyword>
<dbReference type="Proteomes" id="UP000319897">
    <property type="component" value="Unassembled WGS sequence"/>
</dbReference>
<accession>A0A501XKH6</accession>
<feature type="transmembrane region" description="Helical" evidence="1">
    <location>
        <begin position="108"/>
        <end position="127"/>
    </location>
</feature>
<comment type="caution">
    <text evidence="2">The sequence shown here is derived from an EMBL/GenBank/DDBJ whole genome shotgun (WGS) entry which is preliminary data.</text>
</comment>
<protein>
    <submittedName>
        <fullName evidence="2">Uncharacterized protein</fullName>
    </submittedName>
</protein>
<dbReference type="RefSeq" id="WP_140928114.1">
    <property type="nucleotide sequence ID" value="NZ_VFSU01000024.1"/>
</dbReference>
<organism evidence="2 3">
    <name type="scientific">Sandaracinobacter neustonicus</name>
    <dbReference type="NCBI Taxonomy" id="1715348"/>
    <lineage>
        <taxon>Bacteria</taxon>
        <taxon>Pseudomonadati</taxon>
        <taxon>Pseudomonadota</taxon>
        <taxon>Alphaproteobacteria</taxon>
        <taxon>Sphingomonadales</taxon>
        <taxon>Sphingosinicellaceae</taxon>
        <taxon>Sandaracinobacter</taxon>
    </lineage>
</organism>
<reference evidence="2 3" key="1">
    <citation type="submission" date="2019-06" db="EMBL/GenBank/DDBJ databases">
        <authorList>
            <person name="Lee I."/>
            <person name="Jang G.I."/>
            <person name="Hwang C.Y."/>
        </authorList>
    </citation>
    <scope>NUCLEOTIDE SEQUENCE [LARGE SCALE GENOMIC DNA]</scope>
    <source>
        <strain evidence="2 3">PAMC 28131</strain>
    </source>
</reference>
<name>A0A501XKH6_9SPHN</name>
<feature type="transmembrane region" description="Helical" evidence="1">
    <location>
        <begin position="54"/>
        <end position="72"/>
    </location>
</feature>
<keyword evidence="1" id="KW-0812">Transmembrane</keyword>
<feature type="transmembrane region" description="Helical" evidence="1">
    <location>
        <begin position="78"/>
        <end position="96"/>
    </location>
</feature>
<evidence type="ECO:0000313" key="3">
    <source>
        <dbReference type="Proteomes" id="UP000319897"/>
    </source>
</evidence>
<dbReference type="AlphaFoldDB" id="A0A501XKH6"/>
<proteinExistence type="predicted"/>
<sequence>MSMMFMLFAIATITSIVLAWWKGGRDERLAATALLVAALISPILQSHRYASPEMGIVLVDIGLFAALLGIALVSKAFWPIWATGFQLCAVAVHLAAAKSPLMLPQTYAEALAIWTFPVLAALILGTWHEGRMRHGNG</sequence>
<dbReference type="OrthoDB" id="7188556at2"/>
<feature type="transmembrane region" description="Helical" evidence="1">
    <location>
        <begin position="29"/>
        <end position="47"/>
    </location>
</feature>
<gene>
    <name evidence="2" type="ORF">FJQ54_09140</name>
</gene>
<evidence type="ECO:0000313" key="2">
    <source>
        <dbReference type="EMBL" id="TPE61056.1"/>
    </source>
</evidence>